<gene>
    <name evidence="3" type="ORF">EHS24_000985</name>
</gene>
<dbReference type="AlphaFoldDB" id="A0A427YBD7"/>
<evidence type="ECO:0000313" key="4">
    <source>
        <dbReference type="Proteomes" id="UP000279236"/>
    </source>
</evidence>
<keyword evidence="2" id="KW-0472">Membrane</keyword>
<feature type="transmembrane region" description="Helical" evidence="2">
    <location>
        <begin position="93"/>
        <end position="114"/>
    </location>
</feature>
<evidence type="ECO:0000256" key="1">
    <source>
        <dbReference type="SAM" id="MobiDB-lite"/>
    </source>
</evidence>
<comment type="caution">
    <text evidence="3">The sequence shown here is derived from an EMBL/GenBank/DDBJ whole genome shotgun (WGS) entry which is preliminary data.</text>
</comment>
<keyword evidence="4" id="KW-1185">Reference proteome</keyword>
<reference evidence="3 4" key="1">
    <citation type="submission" date="2018-11" db="EMBL/GenBank/DDBJ databases">
        <title>Genome sequence of Apiotrichum porosum DSM 27194.</title>
        <authorList>
            <person name="Aliyu H."/>
            <person name="Gorte O."/>
            <person name="Ochsenreither K."/>
        </authorList>
    </citation>
    <scope>NUCLEOTIDE SEQUENCE [LARGE SCALE GENOMIC DNA]</scope>
    <source>
        <strain evidence="3 4">DSM 27194</strain>
    </source>
</reference>
<evidence type="ECO:0000256" key="2">
    <source>
        <dbReference type="SAM" id="Phobius"/>
    </source>
</evidence>
<dbReference type="OrthoDB" id="3597994at2759"/>
<dbReference type="STRING" id="105984.A0A427YBD7"/>
<dbReference type="Proteomes" id="UP000279236">
    <property type="component" value="Unassembled WGS sequence"/>
</dbReference>
<organism evidence="3 4">
    <name type="scientific">Apiotrichum porosum</name>
    <dbReference type="NCBI Taxonomy" id="105984"/>
    <lineage>
        <taxon>Eukaryota</taxon>
        <taxon>Fungi</taxon>
        <taxon>Dikarya</taxon>
        <taxon>Basidiomycota</taxon>
        <taxon>Agaricomycotina</taxon>
        <taxon>Tremellomycetes</taxon>
        <taxon>Trichosporonales</taxon>
        <taxon>Trichosporonaceae</taxon>
        <taxon>Apiotrichum</taxon>
    </lineage>
</organism>
<feature type="compositionally biased region" description="Low complexity" evidence="1">
    <location>
        <begin position="17"/>
        <end position="42"/>
    </location>
</feature>
<accession>A0A427YBD7</accession>
<evidence type="ECO:0000313" key="3">
    <source>
        <dbReference type="EMBL" id="RSH88440.1"/>
    </source>
</evidence>
<keyword evidence="2" id="KW-0812">Transmembrane</keyword>
<keyword evidence="2" id="KW-1133">Transmembrane helix</keyword>
<dbReference type="GeneID" id="39585528"/>
<dbReference type="RefSeq" id="XP_028480648.1">
    <property type="nucleotide sequence ID" value="XM_028616791.1"/>
</dbReference>
<feature type="region of interest" description="Disordered" evidence="1">
    <location>
        <begin position="161"/>
        <end position="192"/>
    </location>
</feature>
<feature type="region of interest" description="Disordered" evidence="1">
    <location>
        <begin position="1"/>
        <end position="44"/>
    </location>
</feature>
<protein>
    <submittedName>
        <fullName evidence="3">Uncharacterized protein</fullName>
    </submittedName>
</protein>
<dbReference type="EMBL" id="RSCE01000001">
    <property type="protein sequence ID" value="RSH88440.1"/>
    <property type="molecule type" value="Genomic_DNA"/>
</dbReference>
<name>A0A427YBD7_9TREE</name>
<sequence>MAEQAHPNLHPNPPPSNANAPHGPASTQPGAHSGPPHGGAATHHGRMDVAKTNMAYLALGSKAGSKPNSVATRGLLTTTRYILRYVIHRLMRVAKYAAIGAAVAFVGTGVLGAVGSGVAWFMAPGIGMGMGVGMVWACVKFTWRHRPERFRGGWWSEMERRAQEGRDPGTDEKADAEISEAAQREENRRVRQDVWMRV</sequence>
<proteinExistence type="predicted"/>
<feature type="transmembrane region" description="Helical" evidence="2">
    <location>
        <begin position="120"/>
        <end position="139"/>
    </location>
</feature>